<evidence type="ECO:0000313" key="8">
    <source>
        <dbReference type="EMBL" id="KZM93826.1"/>
    </source>
</evidence>
<dbReference type="GO" id="GO:0009383">
    <property type="term" value="F:rRNA (cytosine-C5-)-methyltransferase activity"/>
    <property type="evidence" value="ECO:0007669"/>
    <property type="project" value="TreeGrafter"/>
</dbReference>
<feature type="binding site" evidence="5">
    <location>
        <position position="17"/>
    </location>
    <ligand>
        <name>S-adenosyl-L-methionine</name>
        <dbReference type="ChEBI" id="CHEBI:59789"/>
    </ligand>
</feature>
<evidence type="ECO:0000256" key="3">
    <source>
        <dbReference type="ARBA" id="ARBA00022691"/>
    </source>
</evidence>
<dbReference type="AlphaFoldDB" id="A0A161XQD5"/>
<evidence type="ECO:0000256" key="6">
    <source>
        <dbReference type="SAM" id="MobiDB-lite"/>
    </source>
</evidence>
<dbReference type="GO" id="GO:0000470">
    <property type="term" value="P:maturation of LSU-rRNA"/>
    <property type="evidence" value="ECO:0007669"/>
    <property type="project" value="TreeGrafter"/>
</dbReference>
<proteinExistence type="inferred from homology"/>
<feature type="domain" description="SAM-dependent MTase RsmB/NOP-type" evidence="7">
    <location>
        <begin position="1"/>
        <end position="131"/>
    </location>
</feature>
<feature type="compositionally biased region" description="Basic residues" evidence="6">
    <location>
        <begin position="191"/>
        <end position="200"/>
    </location>
</feature>
<sequence length="239" mass="26512">MLPKVLGQNSADRVLLDAPCSGTGVISKDESVKTSKSLEDIQSCCHLQKELILAAIDMVDANSKSGGYIVYSTCSIMVAENEAVIDYALKKRDVKLVPCGLDFGRPGSKLRLYILKTLQFKKMSNSKAAPAPTTEQPEGGDEVIEPIDSVIKKKAEDKVVHHRIHESSTKEKVHRENGIAQHGKAENTFSGKKRKERKRFSREEISKSREEKRAALRTAAKGKPFSKEKKFAKEARTTK</sequence>
<comment type="caution">
    <text evidence="5">Lacks conserved residue(s) required for the propagation of feature annotation.</text>
</comment>
<dbReference type="PRINTS" id="PR02008">
    <property type="entry name" value="RCMTFAMILY"/>
</dbReference>
<protein>
    <recommendedName>
        <fullName evidence="7">SAM-dependent MTase RsmB/NOP-type domain-containing protein</fullName>
    </recommendedName>
</protein>
<dbReference type="InterPro" id="IPR049560">
    <property type="entry name" value="MeTrfase_RsmB-F_NOP2_cat"/>
</dbReference>
<evidence type="ECO:0000256" key="4">
    <source>
        <dbReference type="ARBA" id="ARBA00022884"/>
    </source>
</evidence>
<dbReference type="GO" id="GO:0003723">
    <property type="term" value="F:RNA binding"/>
    <property type="evidence" value="ECO:0007669"/>
    <property type="project" value="UniProtKB-UniRule"/>
</dbReference>
<dbReference type="SUPFAM" id="SSF53335">
    <property type="entry name" value="S-adenosyl-L-methionine-dependent methyltransferases"/>
    <property type="match status" value="1"/>
</dbReference>
<name>A0A161XQD5_DAUCS</name>
<keyword evidence="2 5" id="KW-0808">Transferase</keyword>
<reference evidence="8" key="1">
    <citation type="journal article" date="2016" name="Nat. Genet.">
        <title>A high-quality carrot genome assembly provides new insights into carotenoid accumulation and asterid genome evolution.</title>
        <authorList>
            <person name="Iorizzo M."/>
            <person name="Ellison S."/>
            <person name="Senalik D."/>
            <person name="Zeng P."/>
            <person name="Satapoomin P."/>
            <person name="Huang J."/>
            <person name="Bowman M."/>
            <person name="Iovene M."/>
            <person name="Sanseverino W."/>
            <person name="Cavagnaro P."/>
            <person name="Yildiz M."/>
            <person name="Macko-Podgorni A."/>
            <person name="Moranska E."/>
            <person name="Grzebelus E."/>
            <person name="Grzebelus D."/>
            <person name="Ashrafi H."/>
            <person name="Zheng Z."/>
            <person name="Cheng S."/>
            <person name="Spooner D."/>
            <person name="Van Deynze A."/>
            <person name="Simon P."/>
        </authorList>
    </citation>
    <scope>NUCLEOTIDE SEQUENCE [LARGE SCALE GENOMIC DNA]</scope>
    <source>
        <tissue evidence="8">Leaf</tissue>
    </source>
</reference>
<evidence type="ECO:0000256" key="2">
    <source>
        <dbReference type="ARBA" id="ARBA00022679"/>
    </source>
</evidence>
<keyword evidence="1 5" id="KW-0489">Methyltransferase</keyword>
<evidence type="ECO:0000259" key="7">
    <source>
        <dbReference type="PROSITE" id="PS51686"/>
    </source>
</evidence>
<dbReference type="Gramene" id="KZM93826">
    <property type="protein sequence ID" value="KZM93826"/>
    <property type="gene ID" value="DCAR_017071"/>
</dbReference>
<evidence type="ECO:0000256" key="5">
    <source>
        <dbReference type="PROSITE-ProRule" id="PRU01023"/>
    </source>
</evidence>
<keyword evidence="4 5" id="KW-0694">RNA-binding</keyword>
<accession>A0A161XQD5</accession>
<dbReference type="EMBL" id="LNRQ01000005">
    <property type="protein sequence ID" value="KZM93826.1"/>
    <property type="molecule type" value="Genomic_DNA"/>
</dbReference>
<dbReference type="PANTHER" id="PTHR22807:SF30">
    <property type="entry name" value="28S RRNA (CYTOSINE(4447)-C(5))-METHYLTRANSFERASE-RELATED"/>
    <property type="match status" value="1"/>
</dbReference>
<dbReference type="Pfam" id="PF01189">
    <property type="entry name" value="Methyltr_RsmB-F"/>
    <property type="match status" value="1"/>
</dbReference>
<evidence type="ECO:0000256" key="1">
    <source>
        <dbReference type="ARBA" id="ARBA00022603"/>
    </source>
</evidence>
<dbReference type="PANTHER" id="PTHR22807">
    <property type="entry name" value="NOP2 YEAST -RELATED NOL1/NOP2/FMU SUN DOMAIN-CONTAINING"/>
    <property type="match status" value="1"/>
</dbReference>
<comment type="caution">
    <text evidence="8">The sequence shown here is derived from an EMBL/GenBank/DDBJ whole genome shotgun (WGS) entry which is preliminary data.</text>
</comment>
<organism evidence="8">
    <name type="scientific">Daucus carota subsp. sativus</name>
    <name type="common">Carrot</name>
    <dbReference type="NCBI Taxonomy" id="79200"/>
    <lineage>
        <taxon>Eukaryota</taxon>
        <taxon>Viridiplantae</taxon>
        <taxon>Streptophyta</taxon>
        <taxon>Embryophyta</taxon>
        <taxon>Tracheophyta</taxon>
        <taxon>Spermatophyta</taxon>
        <taxon>Magnoliopsida</taxon>
        <taxon>eudicotyledons</taxon>
        <taxon>Gunneridae</taxon>
        <taxon>Pentapetalae</taxon>
        <taxon>asterids</taxon>
        <taxon>campanulids</taxon>
        <taxon>Apiales</taxon>
        <taxon>Apiaceae</taxon>
        <taxon>Apioideae</taxon>
        <taxon>Scandiceae</taxon>
        <taxon>Daucinae</taxon>
        <taxon>Daucus</taxon>
        <taxon>Daucus sect. Daucus</taxon>
    </lineage>
</organism>
<dbReference type="Gene3D" id="3.40.50.150">
    <property type="entry name" value="Vaccinia Virus protein VP39"/>
    <property type="match status" value="1"/>
</dbReference>
<keyword evidence="3 5" id="KW-0949">S-adenosyl-L-methionine</keyword>
<comment type="similarity">
    <text evidence="5">Belongs to the class I-like SAM-binding methyltransferase superfamily. RsmB/NOP family.</text>
</comment>
<dbReference type="InterPro" id="IPR001678">
    <property type="entry name" value="MeTrfase_RsmB-F_NOP2_dom"/>
</dbReference>
<dbReference type="GO" id="GO:0070475">
    <property type="term" value="P:rRNA base methylation"/>
    <property type="evidence" value="ECO:0007669"/>
    <property type="project" value="TreeGrafter"/>
</dbReference>
<dbReference type="PROSITE" id="PS51686">
    <property type="entry name" value="SAM_MT_RSMB_NOP"/>
    <property type="match status" value="1"/>
</dbReference>
<dbReference type="InterPro" id="IPR023267">
    <property type="entry name" value="RCMT"/>
</dbReference>
<dbReference type="STRING" id="79200.A0A161XQD5"/>
<feature type="compositionally biased region" description="Basic and acidic residues" evidence="6">
    <location>
        <begin position="201"/>
        <end position="214"/>
    </location>
</feature>
<gene>
    <name evidence="8" type="ORF">DCAR_017071</name>
</gene>
<dbReference type="GO" id="GO:0005730">
    <property type="term" value="C:nucleolus"/>
    <property type="evidence" value="ECO:0007669"/>
    <property type="project" value="TreeGrafter"/>
</dbReference>
<feature type="compositionally biased region" description="Basic and acidic residues" evidence="6">
    <location>
        <begin position="155"/>
        <end position="177"/>
    </location>
</feature>
<feature type="region of interest" description="Disordered" evidence="6">
    <location>
        <begin position="155"/>
        <end position="239"/>
    </location>
</feature>
<feature type="active site" description="Nucleophile" evidence="5">
    <location>
        <position position="74"/>
    </location>
</feature>
<feature type="compositionally biased region" description="Basic and acidic residues" evidence="6">
    <location>
        <begin position="225"/>
        <end position="239"/>
    </location>
</feature>
<dbReference type="InterPro" id="IPR029063">
    <property type="entry name" value="SAM-dependent_MTases_sf"/>
</dbReference>